<dbReference type="Pfam" id="PF22725">
    <property type="entry name" value="GFO_IDH_MocA_C3"/>
    <property type="match status" value="1"/>
</dbReference>
<dbReference type="Gene3D" id="3.40.50.720">
    <property type="entry name" value="NAD(P)-binding Rossmann-like Domain"/>
    <property type="match status" value="1"/>
</dbReference>
<dbReference type="Gene3D" id="3.30.360.10">
    <property type="entry name" value="Dihydrodipicolinate Reductase, domain 2"/>
    <property type="match status" value="1"/>
</dbReference>
<dbReference type="EMBL" id="BLRV01000148">
    <property type="protein sequence ID" value="GFP21944.1"/>
    <property type="molecule type" value="Genomic_DNA"/>
</dbReference>
<dbReference type="GO" id="GO:0000166">
    <property type="term" value="F:nucleotide binding"/>
    <property type="evidence" value="ECO:0007669"/>
    <property type="project" value="InterPro"/>
</dbReference>
<evidence type="ECO:0000259" key="3">
    <source>
        <dbReference type="Pfam" id="PF22725"/>
    </source>
</evidence>
<dbReference type="Proteomes" id="UP000580051">
    <property type="component" value="Unassembled WGS sequence"/>
</dbReference>
<gene>
    <name evidence="4" type="ORF">HKBW3S06_01170</name>
</gene>
<proteinExistence type="predicted"/>
<dbReference type="InterPro" id="IPR036291">
    <property type="entry name" value="NAD(P)-bd_dom_sf"/>
</dbReference>
<dbReference type="GO" id="GO:0016491">
    <property type="term" value="F:oxidoreductase activity"/>
    <property type="evidence" value="ECO:0007669"/>
    <property type="project" value="UniProtKB-KW"/>
</dbReference>
<organism evidence="4 5">
    <name type="scientific">Candidatus Hakubella thermalkaliphila</name>
    <dbReference type="NCBI Taxonomy" id="2754717"/>
    <lineage>
        <taxon>Bacteria</taxon>
        <taxon>Bacillati</taxon>
        <taxon>Actinomycetota</taxon>
        <taxon>Actinomycetota incertae sedis</taxon>
        <taxon>Candidatus Hakubellales</taxon>
        <taxon>Candidatus Hakubellaceae</taxon>
        <taxon>Candidatus Hakubella</taxon>
    </lineage>
</organism>
<dbReference type="InterPro" id="IPR000683">
    <property type="entry name" value="Gfo/Idh/MocA-like_OxRdtase_N"/>
</dbReference>
<evidence type="ECO:0000313" key="4">
    <source>
        <dbReference type="EMBL" id="GFP21944.1"/>
    </source>
</evidence>
<comment type="caution">
    <text evidence="4">The sequence shown here is derived from an EMBL/GenBank/DDBJ whole genome shotgun (WGS) entry which is preliminary data.</text>
</comment>
<evidence type="ECO:0000259" key="2">
    <source>
        <dbReference type="Pfam" id="PF01408"/>
    </source>
</evidence>
<evidence type="ECO:0000256" key="1">
    <source>
        <dbReference type="ARBA" id="ARBA00023002"/>
    </source>
</evidence>
<protein>
    <recommendedName>
        <fullName evidence="6">Dehydrogenase</fullName>
    </recommendedName>
</protein>
<dbReference type="SUPFAM" id="SSF51735">
    <property type="entry name" value="NAD(P)-binding Rossmann-fold domains"/>
    <property type="match status" value="1"/>
</dbReference>
<keyword evidence="1" id="KW-0560">Oxidoreductase</keyword>
<feature type="domain" description="Gfo/Idh/MocA-like oxidoreductase N-terminal" evidence="2">
    <location>
        <begin position="5"/>
        <end position="123"/>
    </location>
</feature>
<dbReference type="PANTHER" id="PTHR43818">
    <property type="entry name" value="BCDNA.GH03377"/>
    <property type="match status" value="1"/>
</dbReference>
<dbReference type="PANTHER" id="PTHR43818:SF11">
    <property type="entry name" value="BCDNA.GH03377"/>
    <property type="match status" value="1"/>
</dbReference>
<feature type="domain" description="GFO/IDH/MocA-like oxidoreductase" evidence="3">
    <location>
        <begin position="131"/>
        <end position="281"/>
    </location>
</feature>
<sequence length="385" mass="43437">MKKLKAGIIGIGFVGVAHIEAIRRAGFAEIAGIAGRDYDKTTKQSERLGITRVYHSWQEMVSDPNLDIIHNCTPNHLHFQINKAAIQAGKPIFSEKPLAMDSRESGNLVGLAKEKGVANAVNYNYRGFPLVQQARYLVQSGYLGDIRLVHGSYLQDWLMYPEDYNWRLETPLGGKSRAFADIGTHWCDLVQYLTGLKISEVLADIKTIIPERSRPKTSVETFSRSPDSTNQLEKYRVETEDYCALLLALENGVRGSCVISQVSPGRKNRLYLEIDGSKRSVVWDQENPNYLWIGGRDGANMELMKDPSLLCQEAKRYADYPGGHNEGWPDGLKNIVRNFYGFVRDGKDPLQNVPDFPTFEDGHLEMKIIDAVLDSSQRGRWVRVK</sequence>
<evidence type="ECO:0000313" key="5">
    <source>
        <dbReference type="Proteomes" id="UP000580051"/>
    </source>
</evidence>
<name>A0A6V8NRC9_9ACTN</name>
<dbReference type="SUPFAM" id="SSF55347">
    <property type="entry name" value="Glyceraldehyde-3-phosphate dehydrogenase-like, C-terminal domain"/>
    <property type="match status" value="1"/>
</dbReference>
<dbReference type="AlphaFoldDB" id="A0A6V8NRC9"/>
<reference evidence="4 5" key="1">
    <citation type="journal article" date="2020" name="Front. Microbiol.">
        <title>Single-cell genomics of novel Actinobacteria with the Wood-Ljungdahl pathway discovered in a serpentinizing system.</title>
        <authorList>
            <person name="Merino N."/>
            <person name="Kawai M."/>
            <person name="Boyd E.S."/>
            <person name="Colman D.R."/>
            <person name="McGlynn S.E."/>
            <person name="Nealson K.H."/>
            <person name="Kurokawa K."/>
            <person name="Hongoh Y."/>
        </authorList>
    </citation>
    <scope>NUCLEOTIDE SEQUENCE [LARGE SCALE GENOMIC DNA]</scope>
    <source>
        <strain evidence="4 5">S06</strain>
    </source>
</reference>
<accession>A0A6V8NRC9</accession>
<dbReference type="Pfam" id="PF01408">
    <property type="entry name" value="GFO_IDH_MocA"/>
    <property type="match status" value="1"/>
</dbReference>
<dbReference type="InterPro" id="IPR050463">
    <property type="entry name" value="Gfo/Idh/MocA_oxidrdct_glycsds"/>
</dbReference>
<dbReference type="RefSeq" id="WP_176227018.1">
    <property type="nucleotide sequence ID" value="NZ_BLRV01000148.1"/>
</dbReference>
<evidence type="ECO:0008006" key="6">
    <source>
        <dbReference type="Google" id="ProtNLM"/>
    </source>
</evidence>
<dbReference type="InterPro" id="IPR055170">
    <property type="entry name" value="GFO_IDH_MocA-like_dom"/>
</dbReference>